<evidence type="ECO:0000313" key="3">
    <source>
        <dbReference type="Proteomes" id="UP000009045"/>
    </source>
</evidence>
<proteinExistence type="predicted"/>
<evidence type="ECO:0000313" key="2">
    <source>
        <dbReference type="EMBL" id="AEH78153.1"/>
    </source>
</evidence>
<protein>
    <submittedName>
        <fullName evidence="2">Uncharacterized protein</fullName>
    </submittedName>
</protein>
<organism evidence="2 3">
    <name type="scientific">Sinorhizobium meliloti (strain SM11)</name>
    <dbReference type="NCBI Taxonomy" id="707241"/>
    <lineage>
        <taxon>Bacteria</taxon>
        <taxon>Pseudomonadati</taxon>
        <taxon>Pseudomonadota</taxon>
        <taxon>Alphaproteobacteria</taxon>
        <taxon>Hyphomicrobiales</taxon>
        <taxon>Rhizobiaceae</taxon>
        <taxon>Sinorhizobium/Ensifer group</taxon>
        <taxon>Sinorhizobium</taxon>
    </lineage>
</organism>
<accession>F7X1Y9</accession>
<feature type="transmembrane region" description="Helical" evidence="1">
    <location>
        <begin position="12"/>
        <end position="30"/>
    </location>
</feature>
<keyword evidence="1" id="KW-1133">Transmembrane helix</keyword>
<sequence length="139" mass="15568">MNEPFSYDVESAIFIRFAMVGPPVLNGLAAKGQRRRRDPYSATLFARDIVQSLRRQIGFRRQGEPVGDAVVEELLATVIWDIPVEDFVVLVGIDATRRDAVKRDISKRLAERLTAEYEIFPAPAFYHGHTGTGPLGPKK</sequence>
<reference evidence="2 3" key="1">
    <citation type="journal article" date="2011" name="J. Biotechnol.">
        <title>The complete genome sequence of the dominant Sinorhizobium meliloti field isolate SM11 extends the S. meliloti pan-genome.</title>
        <authorList>
            <person name="Schneiker-Bekel S."/>
            <person name="Wibberg D."/>
            <person name="Bekel T."/>
            <person name="Blom J."/>
            <person name="Linke B."/>
            <person name="Neuweger H."/>
            <person name="Stiens M."/>
            <person name="Vorholter F.J."/>
            <person name="Weidner S."/>
            <person name="Goesmann A."/>
            <person name="Puhler A."/>
            <person name="Schluter A."/>
        </authorList>
    </citation>
    <scope>NUCLEOTIDE SEQUENCE [LARGE SCALE GENOMIC DNA]</scope>
    <source>
        <strain evidence="2 3">SM11</strain>
    </source>
</reference>
<dbReference type="HOGENOM" id="CLU_1843788_0_0_5"/>
<dbReference type="KEGG" id="smx:SM11_chr0876"/>
<gene>
    <name evidence="2" type="ordered locus">SM11_chr0876</name>
</gene>
<dbReference type="AlphaFoldDB" id="F7X1Y9"/>
<dbReference type="EMBL" id="CP001830">
    <property type="protein sequence ID" value="AEH78153.1"/>
    <property type="molecule type" value="Genomic_DNA"/>
</dbReference>
<dbReference type="PATRIC" id="fig|707241.3.peg.917"/>
<keyword evidence="1" id="KW-0812">Transmembrane</keyword>
<dbReference type="Proteomes" id="UP000009045">
    <property type="component" value="Chromosome"/>
</dbReference>
<evidence type="ECO:0000256" key="1">
    <source>
        <dbReference type="SAM" id="Phobius"/>
    </source>
</evidence>
<keyword evidence="1" id="KW-0472">Membrane</keyword>
<name>F7X1Y9_SINMM</name>
<dbReference type="RefSeq" id="WP_014529161.1">
    <property type="nucleotide sequence ID" value="NC_017325.1"/>
</dbReference>